<keyword evidence="3" id="KW-0479">Metal-binding</keyword>
<proteinExistence type="inferred from homology"/>
<dbReference type="CDD" id="cd07505">
    <property type="entry name" value="HAD_BPGM-like"/>
    <property type="match status" value="1"/>
</dbReference>
<dbReference type="InterPro" id="IPR006439">
    <property type="entry name" value="HAD-SF_hydro_IA"/>
</dbReference>
<keyword evidence="6" id="KW-1185">Reference proteome</keyword>
<dbReference type="InterPro" id="IPR041492">
    <property type="entry name" value="HAD_2"/>
</dbReference>
<evidence type="ECO:0000313" key="5">
    <source>
        <dbReference type="EMBL" id="BAM04898.1"/>
    </source>
</evidence>
<dbReference type="GO" id="GO:0046872">
    <property type="term" value="F:metal ion binding"/>
    <property type="evidence" value="ECO:0007669"/>
    <property type="project" value="UniProtKB-KW"/>
</dbReference>
<sequence>MPDPADLRAIVFDFDGVLVDSEPLHFAAFEEVARELGVTLTYGRYLETYIGFDDREAFETLLAEAGEPAEPDRVARMTREKGPRFERLAAAAAAADRLAFAGSVAFVRGTVAAGIPRAVASGATRADIVLMLGLIGLADAFDVIVSADDVARSKPDPQTFRLAAERIGVAPAACLAIEDTRAGLRSALGAGMRTLGLSQSHDAATLRAAGAERVEPALGGLEPAALLRGFPNGGR</sequence>
<accession>I0II10</accession>
<dbReference type="NCBIfam" id="TIGR01509">
    <property type="entry name" value="HAD-SF-IA-v3"/>
    <property type="match status" value="1"/>
</dbReference>
<evidence type="ECO:0000256" key="1">
    <source>
        <dbReference type="ARBA" id="ARBA00001946"/>
    </source>
</evidence>
<dbReference type="EMBL" id="AP012338">
    <property type="protein sequence ID" value="BAM04898.1"/>
    <property type="molecule type" value="Genomic_DNA"/>
</dbReference>
<keyword evidence="5" id="KW-0378">Hydrolase</keyword>
<dbReference type="PANTHER" id="PTHR46193:SF21">
    <property type="entry name" value="SLL1138 PROTEIN"/>
    <property type="match status" value="1"/>
</dbReference>
<organism evidence="5 6">
    <name type="scientific">Phycisphaera mikurensis (strain NBRC 102666 / KCTC 22515 / FYK2301M01)</name>
    <dbReference type="NCBI Taxonomy" id="1142394"/>
    <lineage>
        <taxon>Bacteria</taxon>
        <taxon>Pseudomonadati</taxon>
        <taxon>Planctomycetota</taxon>
        <taxon>Phycisphaerae</taxon>
        <taxon>Phycisphaerales</taxon>
        <taxon>Phycisphaeraceae</taxon>
        <taxon>Phycisphaera</taxon>
    </lineage>
</organism>
<dbReference type="SFLD" id="SFLDG01129">
    <property type="entry name" value="C1.5:_HAD__Beta-PGM__Phosphata"/>
    <property type="match status" value="1"/>
</dbReference>
<protein>
    <submittedName>
        <fullName evidence="5">Putative hydrolase</fullName>
    </submittedName>
</protein>
<comment type="cofactor">
    <cofactor evidence="1">
        <name>Mg(2+)</name>
        <dbReference type="ChEBI" id="CHEBI:18420"/>
    </cofactor>
</comment>
<dbReference type="Gene3D" id="3.40.50.1000">
    <property type="entry name" value="HAD superfamily/HAD-like"/>
    <property type="match status" value="1"/>
</dbReference>
<dbReference type="SFLD" id="SFLDS00003">
    <property type="entry name" value="Haloacid_Dehalogenase"/>
    <property type="match status" value="1"/>
</dbReference>
<dbReference type="RefSeq" id="WP_014438108.1">
    <property type="nucleotide sequence ID" value="NC_017080.1"/>
</dbReference>
<dbReference type="Pfam" id="PF13419">
    <property type="entry name" value="HAD_2"/>
    <property type="match status" value="1"/>
</dbReference>
<dbReference type="PANTHER" id="PTHR46193">
    <property type="entry name" value="6-PHOSPHOGLUCONATE PHOSPHATASE"/>
    <property type="match status" value="1"/>
</dbReference>
<dbReference type="eggNOG" id="COG0637">
    <property type="taxonomic scope" value="Bacteria"/>
</dbReference>
<dbReference type="InterPro" id="IPR023198">
    <property type="entry name" value="PGP-like_dom2"/>
</dbReference>
<dbReference type="InterPro" id="IPR051600">
    <property type="entry name" value="Beta-PGM-like"/>
</dbReference>
<dbReference type="PRINTS" id="PR00413">
    <property type="entry name" value="HADHALOGNASE"/>
</dbReference>
<keyword evidence="4" id="KW-0460">Magnesium</keyword>
<name>I0II10_PHYMF</name>
<dbReference type="KEGG" id="phm:PSMK_27390"/>
<evidence type="ECO:0000256" key="3">
    <source>
        <dbReference type="ARBA" id="ARBA00022723"/>
    </source>
</evidence>
<dbReference type="InterPro" id="IPR023214">
    <property type="entry name" value="HAD_sf"/>
</dbReference>
<dbReference type="GO" id="GO:0016787">
    <property type="term" value="F:hydrolase activity"/>
    <property type="evidence" value="ECO:0007669"/>
    <property type="project" value="UniProtKB-KW"/>
</dbReference>
<dbReference type="AlphaFoldDB" id="I0II10"/>
<dbReference type="OrthoDB" id="9797743at2"/>
<reference evidence="5 6" key="1">
    <citation type="submission" date="2012-02" db="EMBL/GenBank/DDBJ databases">
        <title>Complete genome sequence of Phycisphaera mikurensis NBRC 102666.</title>
        <authorList>
            <person name="Ankai A."/>
            <person name="Hosoyama A."/>
            <person name="Terui Y."/>
            <person name="Sekine M."/>
            <person name="Fukai R."/>
            <person name="Kato Y."/>
            <person name="Nakamura S."/>
            <person name="Yamada-Narita S."/>
            <person name="Kawakoshi A."/>
            <person name="Fukunaga Y."/>
            <person name="Yamazaki S."/>
            <person name="Fujita N."/>
        </authorList>
    </citation>
    <scope>NUCLEOTIDE SEQUENCE [LARGE SCALE GENOMIC DNA]</scope>
    <source>
        <strain evidence="6">NBRC 102666 / KCTC 22515 / FYK2301M01</strain>
    </source>
</reference>
<dbReference type="Proteomes" id="UP000007881">
    <property type="component" value="Chromosome"/>
</dbReference>
<comment type="similarity">
    <text evidence="2">Belongs to the HAD-like hydrolase superfamily. CbbY/CbbZ/Gph/YieH family.</text>
</comment>
<dbReference type="HOGENOM" id="CLU_045011_13_3_0"/>
<dbReference type="SUPFAM" id="SSF56784">
    <property type="entry name" value="HAD-like"/>
    <property type="match status" value="1"/>
</dbReference>
<dbReference type="InterPro" id="IPR036412">
    <property type="entry name" value="HAD-like_sf"/>
</dbReference>
<dbReference type="STRING" id="1142394.PSMK_27390"/>
<evidence type="ECO:0000256" key="4">
    <source>
        <dbReference type="ARBA" id="ARBA00022842"/>
    </source>
</evidence>
<gene>
    <name evidence="5" type="ordered locus">PSMK_27390</name>
</gene>
<evidence type="ECO:0000313" key="6">
    <source>
        <dbReference type="Proteomes" id="UP000007881"/>
    </source>
</evidence>
<dbReference type="Gene3D" id="1.10.150.240">
    <property type="entry name" value="Putative phosphatase, domain 2"/>
    <property type="match status" value="1"/>
</dbReference>
<evidence type="ECO:0000256" key="2">
    <source>
        <dbReference type="ARBA" id="ARBA00006171"/>
    </source>
</evidence>